<keyword evidence="2 4" id="KW-0396">Initiation factor</keyword>
<keyword evidence="3 4" id="KW-0648">Protein biosynthesis</keyword>
<evidence type="ECO:0000256" key="1">
    <source>
        <dbReference type="ARBA" id="ARBA00010939"/>
    </source>
</evidence>
<dbReference type="CDD" id="cd04451">
    <property type="entry name" value="S1_IF1"/>
    <property type="match status" value="1"/>
</dbReference>
<comment type="subcellular location">
    <subcellularLocation>
        <location evidence="4">Cytoplasm</location>
    </subcellularLocation>
</comment>
<dbReference type="NCBIfam" id="TIGR00008">
    <property type="entry name" value="infA"/>
    <property type="match status" value="1"/>
</dbReference>
<evidence type="ECO:0000313" key="7">
    <source>
        <dbReference type="EMBL" id="PIS07551.1"/>
    </source>
</evidence>
<comment type="function">
    <text evidence="4">One of the essential components for the initiation of protein synthesis. Stabilizes the binding of IF-2 and IF-3 on the 30S subunit to which N-formylmethionyl-tRNA(fMet) subsequently binds. Helps modulate mRNA selection, yielding the 30S pre-initiation complex (PIC). Upon addition of the 50S ribosomal subunit IF-1, IF-2 and IF-3 are released leaving the mature 70S translation initiation complex.</text>
</comment>
<keyword evidence="4" id="KW-0963">Cytoplasm</keyword>
<dbReference type="AlphaFoldDB" id="A0A2H0W656"/>
<dbReference type="GO" id="GO:0043022">
    <property type="term" value="F:ribosome binding"/>
    <property type="evidence" value="ECO:0007669"/>
    <property type="project" value="UniProtKB-UniRule"/>
</dbReference>
<keyword evidence="4" id="KW-0699">rRNA-binding</keyword>
<feature type="domain" description="S1-like" evidence="6">
    <location>
        <begin position="1"/>
        <end position="72"/>
    </location>
</feature>
<sequence>MTKNDNIEVTGQVVEVLADSKYRIKLENGHEIIGYASGRMKKNKIQVINSDSVLVELTPYDLTRGRITRRLTPGFTPNKFSSRRK</sequence>
<dbReference type="GO" id="GO:0019843">
    <property type="term" value="F:rRNA binding"/>
    <property type="evidence" value="ECO:0007669"/>
    <property type="project" value="UniProtKB-UniRule"/>
</dbReference>
<accession>A0A2H0W656</accession>
<protein>
    <recommendedName>
        <fullName evidence="4 5">Translation initiation factor IF-1</fullName>
    </recommendedName>
</protein>
<proteinExistence type="inferred from homology"/>
<keyword evidence="4" id="KW-0694">RNA-binding</keyword>
<comment type="caution">
    <text evidence="7">The sequence shown here is derived from an EMBL/GenBank/DDBJ whole genome shotgun (WGS) entry which is preliminary data.</text>
</comment>
<organism evidence="7 8">
    <name type="scientific">Candidatus Berkelbacteria bacterium CG10_big_fil_rev_8_21_14_0_10_43_13</name>
    <dbReference type="NCBI Taxonomy" id="1974514"/>
    <lineage>
        <taxon>Bacteria</taxon>
        <taxon>Candidatus Berkelbacteria</taxon>
    </lineage>
</organism>
<evidence type="ECO:0000256" key="2">
    <source>
        <dbReference type="ARBA" id="ARBA00022540"/>
    </source>
</evidence>
<dbReference type="Proteomes" id="UP000231382">
    <property type="component" value="Unassembled WGS sequence"/>
</dbReference>
<name>A0A2H0W656_9BACT</name>
<dbReference type="HAMAP" id="MF_00075">
    <property type="entry name" value="IF_1"/>
    <property type="match status" value="1"/>
</dbReference>
<dbReference type="InterPro" id="IPR004368">
    <property type="entry name" value="TIF_IF1"/>
</dbReference>
<dbReference type="GO" id="GO:0005829">
    <property type="term" value="C:cytosol"/>
    <property type="evidence" value="ECO:0007669"/>
    <property type="project" value="TreeGrafter"/>
</dbReference>
<gene>
    <name evidence="4" type="primary">infA</name>
    <name evidence="7" type="ORF">COT78_02530</name>
</gene>
<dbReference type="InterPro" id="IPR012340">
    <property type="entry name" value="NA-bd_OB-fold"/>
</dbReference>
<reference evidence="8" key="1">
    <citation type="submission" date="2017-09" db="EMBL/GenBank/DDBJ databases">
        <title>Depth-based differentiation of microbial function through sediment-hosted aquifers and enrichment of novel symbionts in the deep terrestrial subsurface.</title>
        <authorList>
            <person name="Probst A.J."/>
            <person name="Ladd B."/>
            <person name="Jarett J.K."/>
            <person name="Geller-Mcgrath D.E."/>
            <person name="Sieber C.M.K."/>
            <person name="Emerson J.B."/>
            <person name="Anantharaman K."/>
            <person name="Thomas B.C."/>
            <person name="Malmstrom R."/>
            <person name="Stieglmeier M."/>
            <person name="Klingl A."/>
            <person name="Woyke T."/>
            <person name="Ryan C.M."/>
            <person name="Banfield J.F."/>
        </authorList>
    </citation>
    <scope>NUCLEOTIDE SEQUENCE [LARGE SCALE GENOMIC DNA]</scope>
</reference>
<dbReference type="InterPro" id="IPR006196">
    <property type="entry name" value="RNA-binding_domain_S1_IF1"/>
</dbReference>
<evidence type="ECO:0000256" key="4">
    <source>
        <dbReference type="HAMAP-Rule" id="MF_00075"/>
    </source>
</evidence>
<comment type="similarity">
    <text evidence="1 4">Belongs to the IF-1 family.</text>
</comment>
<dbReference type="PROSITE" id="PS50832">
    <property type="entry name" value="S1_IF1_TYPE"/>
    <property type="match status" value="1"/>
</dbReference>
<dbReference type="GO" id="GO:0003743">
    <property type="term" value="F:translation initiation factor activity"/>
    <property type="evidence" value="ECO:0007669"/>
    <property type="project" value="UniProtKB-UniRule"/>
</dbReference>
<dbReference type="Gene3D" id="2.40.50.140">
    <property type="entry name" value="Nucleic acid-binding proteins"/>
    <property type="match status" value="1"/>
</dbReference>
<evidence type="ECO:0000256" key="5">
    <source>
        <dbReference type="NCBIfam" id="TIGR00008"/>
    </source>
</evidence>
<dbReference type="Pfam" id="PF01176">
    <property type="entry name" value="eIF-1a"/>
    <property type="match status" value="1"/>
</dbReference>
<dbReference type="PANTHER" id="PTHR33370:SF1">
    <property type="entry name" value="TRANSLATION INITIATION FACTOR IF-1, CHLOROPLASTIC"/>
    <property type="match status" value="1"/>
</dbReference>
<evidence type="ECO:0000313" key="8">
    <source>
        <dbReference type="Proteomes" id="UP000231382"/>
    </source>
</evidence>
<dbReference type="SUPFAM" id="SSF50249">
    <property type="entry name" value="Nucleic acid-binding proteins"/>
    <property type="match status" value="1"/>
</dbReference>
<evidence type="ECO:0000256" key="3">
    <source>
        <dbReference type="ARBA" id="ARBA00022917"/>
    </source>
</evidence>
<evidence type="ECO:0000259" key="6">
    <source>
        <dbReference type="PROSITE" id="PS50832"/>
    </source>
</evidence>
<dbReference type="EMBL" id="PEZW01000018">
    <property type="protein sequence ID" value="PIS07551.1"/>
    <property type="molecule type" value="Genomic_DNA"/>
</dbReference>
<comment type="subunit">
    <text evidence="4">Component of the 30S ribosomal translation pre-initiation complex which assembles on the 30S ribosome in the order IF-2 and IF-3, IF-1 and N-formylmethionyl-tRNA(fMet); mRNA recruitment can occur at any time during PIC assembly.</text>
</comment>
<dbReference type="FunFam" id="2.40.50.140:FF:000002">
    <property type="entry name" value="Translation initiation factor IF-1"/>
    <property type="match status" value="1"/>
</dbReference>
<dbReference type="PANTHER" id="PTHR33370">
    <property type="entry name" value="TRANSLATION INITIATION FACTOR IF-1, CHLOROPLASTIC"/>
    <property type="match status" value="1"/>
</dbReference>